<proteinExistence type="predicted"/>
<evidence type="ECO:0000313" key="2">
    <source>
        <dbReference type="Proteomes" id="UP001148662"/>
    </source>
</evidence>
<dbReference type="EMBL" id="JANHOG010000052">
    <property type="protein sequence ID" value="KAJ3558996.1"/>
    <property type="molecule type" value="Genomic_DNA"/>
</dbReference>
<accession>A0ACC1TE81</accession>
<keyword evidence="2" id="KW-1185">Reference proteome</keyword>
<comment type="caution">
    <text evidence="1">The sequence shown here is derived from an EMBL/GenBank/DDBJ whole genome shotgun (WGS) entry which is preliminary data.</text>
</comment>
<evidence type="ECO:0000313" key="1">
    <source>
        <dbReference type="EMBL" id="KAJ3558996.1"/>
    </source>
</evidence>
<dbReference type="Proteomes" id="UP001148662">
    <property type="component" value="Unassembled WGS sequence"/>
</dbReference>
<name>A0ACC1TE81_9APHY</name>
<sequence length="276" mass="31476">MHLYGTWTHDTLGILYLIQRKTATRKLTAEEVRQALEDGASSEPLSRDVFAEPPPSLRSPPRLGACISLRRPGDLSFATISVYAAATMSNPLLALRASVHPFRIAQTLETIRRFLYPPTIRSQASPTGAWRSNVGRRIQRAIPSVQAHETIERAWLLHQRHIRRGRQAELERKYNAMQEAMDTLRKVDKRLYQEANVEEDPRTRTPEEVELSKKLSGQEKKALESRIRGLSRGNYAYLLTRHRVMDGTTSSPQSFSCRRTNAVPCLLKISLRLYFA</sequence>
<organism evidence="1 2">
    <name type="scientific">Phlebia brevispora</name>
    <dbReference type="NCBI Taxonomy" id="194682"/>
    <lineage>
        <taxon>Eukaryota</taxon>
        <taxon>Fungi</taxon>
        <taxon>Dikarya</taxon>
        <taxon>Basidiomycota</taxon>
        <taxon>Agaricomycotina</taxon>
        <taxon>Agaricomycetes</taxon>
        <taxon>Polyporales</taxon>
        <taxon>Meruliaceae</taxon>
        <taxon>Phlebia</taxon>
    </lineage>
</organism>
<reference evidence="1" key="1">
    <citation type="submission" date="2022-07" db="EMBL/GenBank/DDBJ databases">
        <title>Genome Sequence of Phlebia brevispora.</title>
        <authorList>
            <person name="Buettner E."/>
        </authorList>
    </citation>
    <scope>NUCLEOTIDE SEQUENCE</scope>
    <source>
        <strain evidence="1">MPL23</strain>
    </source>
</reference>
<protein>
    <submittedName>
        <fullName evidence="1">Uncharacterized protein</fullName>
    </submittedName>
</protein>
<gene>
    <name evidence="1" type="ORF">NM688_g606</name>
</gene>